<evidence type="ECO:0000313" key="3">
    <source>
        <dbReference type="EMBL" id="RDG37095.1"/>
    </source>
</evidence>
<feature type="region of interest" description="Disordered" evidence="1">
    <location>
        <begin position="37"/>
        <end position="76"/>
    </location>
</feature>
<accession>A0A370BCC3</accession>
<feature type="transmembrane region" description="Helical" evidence="2">
    <location>
        <begin position="15"/>
        <end position="34"/>
    </location>
</feature>
<keyword evidence="2" id="KW-0472">Membrane</keyword>
<name>A0A370BCC3_9ACTN</name>
<gene>
    <name evidence="3" type="ORF">DVH02_16330</name>
</gene>
<sequence length="76" mass="8040">MDTMTVLAVEVRPSLLIALVGLVVVGFLIAAFVVGSRRTRSRRGISTPPLQAPGQGEDLGRPDGAERAVDEDPEGR</sequence>
<evidence type="ECO:0000313" key="4">
    <source>
        <dbReference type="Proteomes" id="UP000253741"/>
    </source>
</evidence>
<feature type="compositionally biased region" description="Basic and acidic residues" evidence="1">
    <location>
        <begin position="58"/>
        <end position="76"/>
    </location>
</feature>
<reference evidence="3 4" key="1">
    <citation type="submission" date="2018-07" db="EMBL/GenBank/DDBJ databases">
        <title>Streptomyces species from bats.</title>
        <authorList>
            <person name="Dunlap C."/>
        </authorList>
    </citation>
    <scope>NUCLEOTIDE SEQUENCE [LARGE SCALE GENOMIC DNA]</scope>
    <source>
        <strain evidence="3 4">AC230</strain>
    </source>
</reference>
<proteinExistence type="predicted"/>
<evidence type="ECO:0000256" key="2">
    <source>
        <dbReference type="SAM" id="Phobius"/>
    </source>
</evidence>
<evidence type="ECO:0000256" key="1">
    <source>
        <dbReference type="SAM" id="MobiDB-lite"/>
    </source>
</evidence>
<keyword evidence="2" id="KW-1133">Transmembrane helix</keyword>
<dbReference type="AlphaFoldDB" id="A0A370BCC3"/>
<keyword evidence="4" id="KW-1185">Reference proteome</keyword>
<dbReference type="EMBL" id="QQNA01000119">
    <property type="protein sequence ID" value="RDG37095.1"/>
    <property type="molecule type" value="Genomic_DNA"/>
</dbReference>
<dbReference type="Proteomes" id="UP000253741">
    <property type="component" value="Unassembled WGS sequence"/>
</dbReference>
<comment type="caution">
    <text evidence="3">The sequence shown here is derived from an EMBL/GenBank/DDBJ whole genome shotgun (WGS) entry which is preliminary data.</text>
</comment>
<keyword evidence="2" id="KW-0812">Transmembrane</keyword>
<protein>
    <submittedName>
        <fullName evidence="3">Uncharacterized protein</fullName>
    </submittedName>
</protein>
<organism evidence="3 4">
    <name type="scientific">Streptomyces corynorhini</name>
    <dbReference type="NCBI Taxonomy" id="2282652"/>
    <lineage>
        <taxon>Bacteria</taxon>
        <taxon>Bacillati</taxon>
        <taxon>Actinomycetota</taxon>
        <taxon>Actinomycetes</taxon>
        <taxon>Kitasatosporales</taxon>
        <taxon>Streptomycetaceae</taxon>
        <taxon>Streptomyces</taxon>
    </lineage>
</organism>